<dbReference type="InterPro" id="IPR029016">
    <property type="entry name" value="GAF-like_dom_sf"/>
</dbReference>
<feature type="compositionally biased region" description="Basic and acidic residues" evidence="3">
    <location>
        <begin position="127"/>
        <end position="140"/>
    </location>
</feature>
<dbReference type="InterPro" id="IPR005471">
    <property type="entry name" value="Tscrpt_reg_IclR_N"/>
</dbReference>
<sequence length="196" mass="21137">MAVDDPVGVLDRITVIFEVLGEDDRGMGVSELAQRTGLPKSTVSRLVSGLVDRRYLERDGSTIRLGVRLFELGQLAEAPQRLRRAALPMMSALRTETGATVELAIRDGADMVLIAMVRDRAPDVSRRIGDRTPALERRDTPGPSRVTRPVRVFSAGIDAAITLVFPGDVDVNAAPLEAAARAIERGLECGDYSGLT</sequence>
<keyword evidence="6" id="KW-1185">Reference proteome</keyword>
<dbReference type="SUPFAM" id="SSF55781">
    <property type="entry name" value="GAF domain-like"/>
    <property type="match status" value="1"/>
</dbReference>
<evidence type="ECO:0000256" key="3">
    <source>
        <dbReference type="SAM" id="MobiDB-lite"/>
    </source>
</evidence>
<organism evidence="5 6">
    <name type="scientific">Conyzicola nivalis</name>
    <dbReference type="NCBI Taxonomy" id="1477021"/>
    <lineage>
        <taxon>Bacteria</taxon>
        <taxon>Bacillati</taxon>
        <taxon>Actinomycetota</taxon>
        <taxon>Actinomycetes</taxon>
        <taxon>Micrococcales</taxon>
        <taxon>Microbacteriaceae</taxon>
        <taxon>Conyzicola</taxon>
    </lineage>
</organism>
<dbReference type="PROSITE" id="PS51077">
    <property type="entry name" value="HTH_ICLR"/>
    <property type="match status" value="1"/>
</dbReference>
<evidence type="ECO:0000256" key="1">
    <source>
        <dbReference type="ARBA" id="ARBA00023015"/>
    </source>
</evidence>
<dbReference type="PANTHER" id="PTHR30136">
    <property type="entry name" value="HELIX-TURN-HELIX TRANSCRIPTIONAL REGULATOR, ICLR FAMILY"/>
    <property type="match status" value="1"/>
</dbReference>
<feature type="domain" description="HTH iclR-type" evidence="4">
    <location>
        <begin position="7"/>
        <end position="67"/>
    </location>
</feature>
<dbReference type="SMART" id="SM00346">
    <property type="entry name" value="HTH_ICLR"/>
    <property type="match status" value="1"/>
</dbReference>
<dbReference type="Gene3D" id="3.30.450.40">
    <property type="match status" value="1"/>
</dbReference>
<dbReference type="Pfam" id="PF09339">
    <property type="entry name" value="HTH_IclR"/>
    <property type="match status" value="1"/>
</dbReference>
<dbReference type="SUPFAM" id="SSF46785">
    <property type="entry name" value="Winged helix' DNA-binding domain"/>
    <property type="match status" value="1"/>
</dbReference>
<gene>
    <name evidence="5" type="ORF">ABIE21_002578</name>
</gene>
<name>A0ABV2QPS5_9MICO</name>
<accession>A0ABV2QPS5</accession>
<dbReference type="EMBL" id="JBEPSJ010000003">
    <property type="protein sequence ID" value="MET4583059.1"/>
    <property type="molecule type" value="Genomic_DNA"/>
</dbReference>
<evidence type="ECO:0000313" key="5">
    <source>
        <dbReference type="EMBL" id="MET4583059.1"/>
    </source>
</evidence>
<dbReference type="Gene3D" id="1.10.10.10">
    <property type="entry name" value="Winged helix-like DNA-binding domain superfamily/Winged helix DNA-binding domain"/>
    <property type="match status" value="1"/>
</dbReference>
<dbReference type="Proteomes" id="UP001549257">
    <property type="component" value="Unassembled WGS sequence"/>
</dbReference>
<feature type="region of interest" description="Disordered" evidence="3">
    <location>
        <begin position="127"/>
        <end position="147"/>
    </location>
</feature>
<keyword evidence="2" id="KW-0804">Transcription</keyword>
<evidence type="ECO:0000313" key="6">
    <source>
        <dbReference type="Proteomes" id="UP001549257"/>
    </source>
</evidence>
<dbReference type="InterPro" id="IPR036388">
    <property type="entry name" value="WH-like_DNA-bd_sf"/>
</dbReference>
<evidence type="ECO:0000259" key="4">
    <source>
        <dbReference type="PROSITE" id="PS51077"/>
    </source>
</evidence>
<keyword evidence="1" id="KW-0805">Transcription regulation</keyword>
<comment type="caution">
    <text evidence="5">The sequence shown here is derived from an EMBL/GenBank/DDBJ whole genome shotgun (WGS) entry which is preliminary data.</text>
</comment>
<dbReference type="InterPro" id="IPR036390">
    <property type="entry name" value="WH_DNA-bd_sf"/>
</dbReference>
<evidence type="ECO:0000256" key="2">
    <source>
        <dbReference type="ARBA" id="ARBA00023163"/>
    </source>
</evidence>
<proteinExistence type="predicted"/>
<dbReference type="RefSeq" id="WP_354025234.1">
    <property type="nucleotide sequence ID" value="NZ_JBEPSJ010000003.1"/>
</dbReference>
<dbReference type="InterPro" id="IPR050707">
    <property type="entry name" value="HTH_MetabolicPath_Reg"/>
</dbReference>
<protein>
    <submittedName>
        <fullName evidence="5">Transcriptional regulator</fullName>
    </submittedName>
</protein>
<reference evidence="5 6" key="1">
    <citation type="submission" date="2024-06" db="EMBL/GenBank/DDBJ databases">
        <title>Sorghum-associated microbial communities from plants grown in Nebraska, USA.</title>
        <authorList>
            <person name="Schachtman D."/>
        </authorList>
    </citation>
    <scope>NUCLEOTIDE SEQUENCE [LARGE SCALE GENOMIC DNA]</scope>
    <source>
        <strain evidence="5 6">2857</strain>
    </source>
</reference>
<dbReference type="PANTHER" id="PTHR30136:SF24">
    <property type="entry name" value="HTH-TYPE TRANSCRIPTIONAL REPRESSOR ALLR"/>
    <property type="match status" value="1"/>
</dbReference>